<feature type="transmembrane region" description="Helical" evidence="6">
    <location>
        <begin position="126"/>
        <end position="151"/>
    </location>
</feature>
<accession>A0A1C7MW67</accession>
<dbReference type="InterPro" id="IPR050846">
    <property type="entry name" value="TLCD"/>
</dbReference>
<dbReference type="InterPro" id="IPR006634">
    <property type="entry name" value="TLC-dom"/>
</dbReference>
<feature type="transmembrane region" description="Helical" evidence="6">
    <location>
        <begin position="200"/>
        <end position="217"/>
    </location>
</feature>
<evidence type="ECO:0000256" key="5">
    <source>
        <dbReference type="PROSITE-ProRule" id="PRU00205"/>
    </source>
</evidence>
<evidence type="ECO:0000256" key="2">
    <source>
        <dbReference type="ARBA" id="ARBA00022692"/>
    </source>
</evidence>
<comment type="subcellular location">
    <subcellularLocation>
        <location evidence="1">Membrane</location>
        <topology evidence="1">Multi-pass membrane protein</topology>
    </subcellularLocation>
</comment>
<name>A0A1C7MW67_9FUNG</name>
<dbReference type="PANTHER" id="PTHR13439:SF72">
    <property type="entry name" value="TLC DOMAIN-CONTAINING PROTEIN"/>
    <property type="match status" value="1"/>
</dbReference>
<evidence type="ECO:0000313" key="8">
    <source>
        <dbReference type="EMBL" id="OBZ81008.1"/>
    </source>
</evidence>
<comment type="caution">
    <text evidence="8">The sequence shown here is derived from an EMBL/GenBank/DDBJ whole genome shotgun (WGS) entry which is preliminary data.</text>
</comment>
<evidence type="ECO:0000256" key="3">
    <source>
        <dbReference type="ARBA" id="ARBA00022989"/>
    </source>
</evidence>
<evidence type="ECO:0000256" key="4">
    <source>
        <dbReference type="ARBA" id="ARBA00023136"/>
    </source>
</evidence>
<dbReference type="GO" id="GO:0016020">
    <property type="term" value="C:membrane"/>
    <property type="evidence" value="ECO:0007669"/>
    <property type="project" value="UniProtKB-SubCell"/>
</dbReference>
<protein>
    <recommendedName>
        <fullName evidence="7">TLC domain-containing protein</fullName>
    </recommendedName>
</protein>
<dbReference type="AlphaFoldDB" id="A0A1C7MW67"/>
<dbReference type="OrthoDB" id="341353at2759"/>
<evidence type="ECO:0000259" key="7">
    <source>
        <dbReference type="PROSITE" id="PS50922"/>
    </source>
</evidence>
<proteinExistence type="predicted"/>
<feature type="transmembrane region" description="Helical" evidence="6">
    <location>
        <begin position="53"/>
        <end position="72"/>
    </location>
</feature>
<dbReference type="InParanoid" id="A0A1C7MW67"/>
<evidence type="ECO:0000313" key="9">
    <source>
        <dbReference type="Proteomes" id="UP000093000"/>
    </source>
</evidence>
<dbReference type="PROSITE" id="PS50922">
    <property type="entry name" value="TLC"/>
    <property type="match status" value="1"/>
</dbReference>
<organism evidence="8 9">
    <name type="scientific">Choanephora cucurbitarum</name>
    <dbReference type="NCBI Taxonomy" id="101091"/>
    <lineage>
        <taxon>Eukaryota</taxon>
        <taxon>Fungi</taxon>
        <taxon>Fungi incertae sedis</taxon>
        <taxon>Mucoromycota</taxon>
        <taxon>Mucoromycotina</taxon>
        <taxon>Mucoromycetes</taxon>
        <taxon>Mucorales</taxon>
        <taxon>Mucorineae</taxon>
        <taxon>Choanephoraceae</taxon>
        <taxon>Choanephoroideae</taxon>
        <taxon>Choanephora</taxon>
    </lineage>
</organism>
<reference evidence="8 9" key="1">
    <citation type="submission" date="2016-03" db="EMBL/GenBank/DDBJ databases">
        <title>Choanephora cucurbitarum.</title>
        <authorList>
            <person name="Min B."/>
            <person name="Park H."/>
            <person name="Park J.-H."/>
            <person name="Shin H.-D."/>
            <person name="Choi I.-G."/>
        </authorList>
    </citation>
    <scope>NUCLEOTIDE SEQUENCE [LARGE SCALE GENOMIC DNA]</scope>
    <source>
        <strain evidence="8 9">KUS-F28377</strain>
    </source>
</reference>
<feature type="domain" description="TLC" evidence="7">
    <location>
        <begin position="45"/>
        <end position="228"/>
    </location>
</feature>
<feature type="transmembrane region" description="Helical" evidence="6">
    <location>
        <begin position="171"/>
        <end position="188"/>
    </location>
</feature>
<gene>
    <name evidence="8" type="ORF">A0J61_10942</name>
</gene>
<dbReference type="GO" id="GO:0005783">
    <property type="term" value="C:endoplasmic reticulum"/>
    <property type="evidence" value="ECO:0007669"/>
    <property type="project" value="TreeGrafter"/>
</dbReference>
<feature type="transmembrane region" description="Helical" evidence="6">
    <location>
        <begin position="92"/>
        <end position="114"/>
    </location>
</feature>
<keyword evidence="4 5" id="KW-0472">Membrane</keyword>
<dbReference type="EMBL" id="LUGH01001528">
    <property type="protein sequence ID" value="OBZ81008.1"/>
    <property type="molecule type" value="Genomic_DNA"/>
</dbReference>
<dbReference type="STRING" id="101091.A0A1C7MW67"/>
<dbReference type="GO" id="GO:0055088">
    <property type="term" value="P:lipid homeostasis"/>
    <property type="evidence" value="ECO:0007669"/>
    <property type="project" value="TreeGrafter"/>
</dbReference>
<evidence type="ECO:0000256" key="6">
    <source>
        <dbReference type="SAM" id="Phobius"/>
    </source>
</evidence>
<keyword evidence="9" id="KW-1185">Reference proteome</keyword>
<feature type="transmembrane region" description="Helical" evidence="6">
    <location>
        <begin position="15"/>
        <end position="33"/>
    </location>
</feature>
<dbReference type="PANTHER" id="PTHR13439">
    <property type="entry name" value="CT120 PROTEIN"/>
    <property type="match status" value="1"/>
</dbReference>
<keyword evidence="2 5" id="KW-0812">Transmembrane</keyword>
<evidence type="ECO:0000256" key="1">
    <source>
        <dbReference type="ARBA" id="ARBA00004141"/>
    </source>
</evidence>
<dbReference type="Proteomes" id="UP000093000">
    <property type="component" value="Unassembled WGS sequence"/>
</dbReference>
<sequence>MTMLELSQIFGQSTVQYSFAFSTLLFVSGFYIFRYHICKNGSHEKTREKQTSWILTLISSLICTVVSIPFVIQFFCADLNMQLLSTDNQFHTAFVCFFITYLILDLILGCIYYRKRITLMTGWIHHLFYIVLLTCFMRLQISSLFTVSSILELPTLVLAAGSMVHEWRSDLLFGTTFFVLRLVAHAWMMVNLKRYHRIEFMWVIALVIYPLHIYWFYGIIQIQLRKFINYRKMQHLAQKAKYPI</sequence>
<keyword evidence="3 6" id="KW-1133">Transmembrane helix</keyword>